<evidence type="ECO:0000256" key="1">
    <source>
        <dbReference type="ARBA" id="ARBA00009356"/>
    </source>
</evidence>
<keyword evidence="2 4" id="KW-0689">Ribosomal protein</keyword>
<protein>
    <recommendedName>
        <fullName evidence="4">Large ribosomal subunit protein uL6</fullName>
    </recommendedName>
</protein>
<accession>A0A0H4TRI9</accession>
<reference evidence="8" key="1">
    <citation type="journal article" date="2015" name="ISME J.">
        <title>Aquifer environment selects for microbial species cohorts in sediment and groundwater.</title>
        <authorList>
            <person name="Hug L.A."/>
            <person name="Thomas B.C."/>
            <person name="Brown C.T."/>
            <person name="Frischkorn K.R."/>
            <person name="Williams K.H."/>
            <person name="Tringe S.G."/>
            <person name="Banfield J.F."/>
        </authorList>
    </citation>
    <scope>NUCLEOTIDE SEQUENCE</scope>
</reference>
<dbReference type="InterPro" id="IPR036789">
    <property type="entry name" value="Ribosomal_uL6-like_a/b-dom_sf"/>
</dbReference>
<dbReference type="PIRSF" id="PIRSF002162">
    <property type="entry name" value="Ribosomal_L6"/>
    <property type="match status" value="1"/>
</dbReference>
<keyword evidence="3 4" id="KW-0687">Ribonucleoprotein</keyword>
<evidence type="ECO:0000313" key="8">
    <source>
        <dbReference type="EMBL" id="AKQ03404.1"/>
    </source>
</evidence>
<gene>
    <name evidence="4 8" type="primary">rplF</name>
</gene>
<keyword evidence="4 6" id="KW-0694">RNA-binding</keyword>
<feature type="domain" description="Large ribosomal subunit protein uL6 alpha-beta" evidence="7">
    <location>
        <begin position="89"/>
        <end position="162"/>
    </location>
</feature>
<dbReference type="PRINTS" id="PR00059">
    <property type="entry name" value="RIBOSOMALL6"/>
</dbReference>
<evidence type="ECO:0000256" key="4">
    <source>
        <dbReference type="HAMAP-Rule" id="MF_01365"/>
    </source>
</evidence>
<dbReference type="SUPFAM" id="SSF56053">
    <property type="entry name" value="Ribosomal protein L6"/>
    <property type="match status" value="2"/>
</dbReference>
<dbReference type="GO" id="GO:0022625">
    <property type="term" value="C:cytosolic large ribosomal subunit"/>
    <property type="evidence" value="ECO:0007669"/>
    <property type="project" value="UniProtKB-UniRule"/>
</dbReference>
<feature type="domain" description="Large ribosomal subunit protein uL6 alpha-beta" evidence="7">
    <location>
        <begin position="11"/>
        <end position="80"/>
    </location>
</feature>
<dbReference type="GO" id="GO:0003735">
    <property type="term" value="F:structural constituent of ribosome"/>
    <property type="evidence" value="ECO:0007669"/>
    <property type="project" value="UniProtKB-UniRule"/>
</dbReference>
<comment type="subunit">
    <text evidence="4">Part of the 50S ribosomal subunit.</text>
</comment>
<comment type="similarity">
    <text evidence="1 4 5">Belongs to the universal ribosomal protein uL6 family.</text>
</comment>
<dbReference type="FunFam" id="3.90.930.12:FF:000001">
    <property type="entry name" value="50S ribosomal protein L6"/>
    <property type="match status" value="1"/>
</dbReference>
<organism evidence="8">
    <name type="scientific">uncultured Acidobacteria bacterium Rifle_16ft_4_minimus_37967</name>
    <dbReference type="NCBI Taxonomy" id="1665087"/>
    <lineage>
        <taxon>Bacteria</taxon>
        <taxon>Pseudomonadati</taxon>
        <taxon>Acidobacteriota</taxon>
        <taxon>environmental samples</taxon>
    </lineage>
</organism>
<dbReference type="GO" id="GO:0002181">
    <property type="term" value="P:cytoplasmic translation"/>
    <property type="evidence" value="ECO:0007669"/>
    <property type="project" value="TreeGrafter"/>
</dbReference>
<dbReference type="Gene3D" id="3.90.930.12">
    <property type="entry name" value="Ribosomal protein L6, alpha-beta domain"/>
    <property type="match status" value="2"/>
</dbReference>
<proteinExistence type="inferred from homology"/>
<dbReference type="HAMAP" id="MF_01365_B">
    <property type="entry name" value="Ribosomal_uL6_B"/>
    <property type="match status" value="1"/>
</dbReference>
<keyword evidence="4 6" id="KW-0699">rRNA-binding</keyword>
<dbReference type="PANTHER" id="PTHR11655:SF14">
    <property type="entry name" value="LARGE RIBOSOMAL SUBUNIT PROTEIN UL6M"/>
    <property type="match status" value="1"/>
</dbReference>
<dbReference type="InterPro" id="IPR019906">
    <property type="entry name" value="Ribosomal_uL6_bac-type"/>
</dbReference>
<dbReference type="InterPro" id="IPR020040">
    <property type="entry name" value="Ribosomal_uL6_a/b-dom"/>
</dbReference>
<evidence type="ECO:0000256" key="5">
    <source>
        <dbReference type="RuleBase" id="RU003869"/>
    </source>
</evidence>
<evidence type="ECO:0000256" key="2">
    <source>
        <dbReference type="ARBA" id="ARBA00022980"/>
    </source>
</evidence>
<sequence length="180" mass="19147">MSRVGRKPIPIPPGVTVQVTDTGVDVQGPKGNLLVPIPPGIRFEVKDGQVLAQRANDLQKARHGLARALVNNAVVGVTKGFQKELDIAGVGYKAEVKVNAVVFNLGYSHTIDFPIPRGITVTVEKQTHVVVAGNDRQLVGQVAANIRGLHPPDPYKQKGIHYTGETLKKKAGKAAATAKT</sequence>
<name>A0A0H4TRI9_9BACT</name>
<dbReference type="NCBIfam" id="TIGR03654">
    <property type="entry name" value="L6_bact"/>
    <property type="match status" value="1"/>
</dbReference>
<evidence type="ECO:0000259" key="7">
    <source>
        <dbReference type="Pfam" id="PF00347"/>
    </source>
</evidence>
<dbReference type="PANTHER" id="PTHR11655">
    <property type="entry name" value="60S/50S RIBOSOMAL PROTEIN L6/L9"/>
    <property type="match status" value="1"/>
</dbReference>
<evidence type="ECO:0000256" key="6">
    <source>
        <dbReference type="RuleBase" id="RU003870"/>
    </source>
</evidence>
<evidence type="ECO:0000256" key="3">
    <source>
        <dbReference type="ARBA" id="ARBA00023274"/>
    </source>
</evidence>
<dbReference type="EMBL" id="KT007012">
    <property type="protein sequence ID" value="AKQ03404.1"/>
    <property type="molecule type" value="Genomic_DNA"/>
</dbReference>
<dbReference type="InterPro" id="IPR000702">
    <property type="entry name" value="Ribosomal_uL6-like"/>
</dbReference>
<dbReference type="GO" id="GO:0019843">
    <property type="term" value="F:rRNA binding"/>
    <property type="evidence" value="ECO:0007669"/>
    <property type="project" value="UniProtKB-UniRule"/>
</dbReference>
<dbReference type="Pfam" id="PF00347">
    <property type="entry name" value="Ribosomal_L6"/>
    <property type="match status" value="2"/>
</dbReference>
<dbReference type="AlphaFoldDB" id="A0A0H4TRI9"/>
<comment type="function">
    <text evidence="4 6">This protein binds to the 23S rRNA, and is important in its secondary structure. It is located near the subunit interface in the base of the L7/L12 stalk, and near the tRNA binding site of the peptidyltransferase center.</text>
</comment>